<keyword evidence="3" id="KW-0457">Lysine biosynthesis</keyword>
<comment type="subcellular location">
    <subcellularLocation>
        <location evidence="3">Cytoplasm</location>
    </subcellularLocation>
</comment>
<feature type="binding site" evidence="3">
    <location>
        <position position="39"/>
    </location>
    <ligand>
        <name>substrate</name>
    </ligand>
</feature>
<dbReference type="Pfam" id="PF01678">
    <property type="entry name" value="DAP_epimerase"/>
    <property type="match status" value="2"/>
</dbReference>
<keyword evidence="6" id="KW-1185">Reference proteome</keyword>
<keyword evidence="3" id="KW-0963">Cytoplasm</keyword>
<sequence>MQGAGNDFVVLDGMTRLPPVDEAFIRRLADRKFGVGCDQVLLLAPVEADDDEADFRYRIFNNTGEEIEQCGNGARCIARFAILKGYARGPLVRLRVKKGVISVVAESDSERMTVDMGAAKLDYADIPFDPEGLVRRRVGGMMQYGIWRSDVGEYLWLCVVNLGNPHAVIFVDGSVDDVPVGELGPFVQNCGHFSEGVNVGFVEVLDERRARIRVYERGSGETLACGTGTCAAYIAGRLQGRFDEETAFYARGGELLCRSITTLESVTLSGNASVVFEGAFPISDA</sequence>
<keyword evidence="3" id="KW-0028">Amino-acid biosynthesis</keyword>
<dbReference type="SUPFAM" id="SSF54506">
    <property type="entry name" value="Diaminopimelate epimerase-like"/>
    <property type="match status" value="2"/>
</dbReference>
<dbReference type="Proteomes" id="UP000715095">
    <property type="component" value="Unassembled WGS sequence"/>
</dbReference>
<feature type="binding site" evidence="3">
    <location>
        <position position="6"/>
    </location>
    <ligand>
        <name>substrate</name>
    </ligand>
</feature>
<comment type="caution">
    <text evidence="5">The sequence shown here is derived from an EMBL/GenBank/DDBJ whole genome shotgun (WGS) entry which is preliminary data.</text>
</comment>
<feature type="binding site" evidence="3">
    <location>
        <begin position="71"/>
        <end position="72"/>
    </location>
    <ligand>
        <name>substrate</name>
    </ligand>
</feature>
<protein>
    <recommendedName>
        <fullName evidence="3 4">Diaminopimelate epimerase</fullName>
        <shortName evidence="3">DAP epimerase</shortName>
        <ecNumber evidence="3 4">5.1.1.7</ecNumber>
    </recommendedName>
    <alternativeName>
        <fullName evidence="3">PLP-independent amino acid racemase</fullName>
    </alternativeName>
</protein>
<dbReference type="PANTHER" id="PTHR31689:SF0">
    <property type="entry name" value="DIAMINOPIMELATE EPIMERASE"/>
    <property type="match status" value="1"/>
</dbReference>
<dbReference type="EC" id="5.1.1.7" evidence="3 4"/>
<keyword evidence="2 3" id="KW-0413">Isomerase</keyword>
<name>A0ABS2DNS0_9BURK</name>
<evidence type="ECO:0000256" key="2">
    <source>
        <dbReference type="ARBA" id="ARBA00023235"/>
    </source>
</evidence>
<feature type="active site" description="Proton donor" evidence="3">
    <location>
        <position position="70"/>
    </location>
</feature>
<organism evidence="5 6">
    <name type="scientific">Sutterella massiliensis</name>
    <dbReference type="NCBI Taxonomy" id="1816689"/>
    <lineage>
        <taxon>Bacteria</taxon>
        <taxon>Pseudomonadati</taxon>
        <taxon>Pseudomonadota</taxon>
        <taxon>Betaproteobacteria</taxon>
        <taxon>Burkholderiales</taxon>
        <taxon>Sutterellaceae</taxon>
        <taxon>Sutterella</taxon>
    </lineage>
</organism>
<evidence type="ECO:0000256" key="1">
    <source>
        <dbReference type="ARBA" id="ARBA00010219"/>
    </source>
</evidence>
<dbReference type="NCBIfam" id="TIGR00652">
    <property type="entry name" value="DapF"/>
    <property type="match status" value="1"/>
</dbReference>
<feature type="binding site" evidence="3">
    <location>
        <position position="164"/>
    </location>
    <ligand>
        <name>substrate</name>
    </ligand>
</feature>
<evidence type="ECO:0000313" key="6">
    <source>
        <dbReference type="Proteomes" id="UP000715095"/>
    </source>
</evidence>
<dbReference type="PANTHER" id="PTHR31689">
    <property type="entry name" value="DIAMINOPIMELATE EPIMERASE, CHLOROPLASTIC"/>
    <property type="match status" value="1"/>
</dbReference>
<reference evidence="5 6" key="1">
    <citation type="journal article" date="2021" name="Sci. Rep.">
        <title>The distribution of antibiotic resistance genes in chicken gut microbiota commensals.</title>
        <authorList>
            <person name="Juricova H."/>
            <person name="Matiasovicova J."/>
            <person name="Kubasova T."/>
            <person name="Cejkova D."/>
            <person name="Rychlik I."/>
        </authorList>
    </citation>
    <scope>NUCLEOTIDE SEQUENCE [LARGE SCALE GENOMIC DNA]</scope>
    <source>
        <strain evidence="5 6">An829</strain>
    </source>
</reference>
<comment type="pathway">
    <text evidence="3">Amino-acid biosynthesis; L-lysine biosynthesis via DAP pathway; DL-2,6-diaminopimelate from LL-2,6-diaminopimelate: step 1/1.</text>
</comment>
<feature type="site" description="Could be important to modulate the pK values of the two catalytic cysteine residues" evidence="3">
    <location>
        <position position="166"/>
    </location>
</feature>
<feature type="binding site" evidence="3">
    <location>
        <begin position="216"/>
        <end position="217"/>
    </location>
    <ligand>
        <name>substrate</name>
    </ligand>
</feature>
<feature type="active site" description="Proton acceptor" evidence="3">
    <location>
        <position position="225"/>
    </location>
</feature>
<dbReference type="EMBL" id="JACJJC010000001">
    <property type="protein sequence ID" value="MBM6703023.1"/>
    <property type="molecule type" value="Genomic_DNA"/>
</dbReference>
<dbReference type="InterPro" id="IPR001653">
    <property type="entry name" value="DAP_epimerase_DapF"/>
</dbReference>
<feature type="site" description="Could be important to modulate the pK values of the two catalytic cysteine residues" evidence="3">
    <location>
        <position position="216"/>
    </location>
</feature>
<feature type="binding site" evidence="3">
    <location>
        <begin position="226"/>
        <end position="227"/>
    </location>
    <ligand>
        <name>substrate</name>
    </ligand>
</feature>
<gene>
    <name evidence="3 5" type="primary">dapF</name>
    <name evidence="5" type="ORF">H6A60_00650</name>
</gene>
<comment type="subunit">
    <text evidence="3">Homodimer.</text>
</comment>
<dbReference type="Gene3D" id="3.10.310.10">
    <property type="entry name" value="Diaminopimelate Epimerase, Chain A, domain 1"/>
    <property type="match status" value="2"/>
</dbReference>
<comment type="function">
    <text evidence="3">Catalyzes the stereoinversion of LL-2,6-diaminopimelate (L,L-DAP) to meso-diaminopimelate (meso-DAP), a precursor of L-lysine and an essential component of the bacterial peptidoglycan.</text>
</comment>
<proteinExistence type="inferred from homology"/>
<evidence type="ECO:0000256" key="4">
    <source>
        <dbReference type="NCBIfam" id="TIGR00652"/>
    </source>
</evidence>
<feature type="binding site" evidence="3">
    <location>
        <position position="61"/>
    </location>
    <ligand>
        <name>substrate</name>
    </ligand>
</feature>
<dbReference type="GO" id="GO:0008837">
    <property type="term" value="F:diaminopimelate epimerase activity"/>
    <property type="evidence" value="ECO:0007669"/>
    <property type="project" value="UniProtKB-EC"/>
</dbReference>
<feature type="binding site" evidence="3">
    <location>
        <position position="198"/>
    </location>
    <ligand>
        <name>substrate</name>
    </ligand>
</feature>
<evidence type="ECO:0000313" key="5">
    <source>
        <dbReference type="EMBL" id="MBM6703023.1"/>
    </source>
</evidence>
<dbReference type="HAMAP" id="MF_00197">
    <property type="entry name" value="DAP_epimerase"/>
    <property type="match status" value="1"/>
</dbReference>
<accession>A0ABS2DNS0</accession>
<comment type="catalytic activity">
    <reaction evidence="3">
        <text>(2S,6S)-2,6-diaminopimelate = meso-2,6-diaminopimelate</text>
        <dbReference type="Rhea" id="RHEA:15393"/>
        <dbReference type="ChEBI" id="CHEBI:57609"/>
        <dbReference type="ChEBI" id="CHEBI:57791"/>
        <dbReference type="EC" id="5.1.1.7"/>
    </reaction>
</comment>
<comment type="similarity">
    <text evidence="1 3">Belongs to the diaminopimelate epimerase family.</text>
</comment>
<evidence type="ECO:0000256" key="3">
    <source>
        <dbReference type="HAMAP-Rule" id="MF_00197"/>
    </source>
</evidence>